<reference evidence="1 2" key="1">
    <citation type="submission" date="2020-04" db="EMBL/GenBank/DDBJ databases">
        <title>Luteolibacter sp. G-1-1-1 isolated from soil.</title>
        <authorList>
            <person name="Dahal R.H."/>
        </authorList>
    </citation>
    <scope>NUCLEOTIDE SEQUENCE [LARGE SCALE GENOMIC DNA]</scope>
    <source>
        <strain evidence="1 2">G-1-1-1</strain>
    </source>
</reference>
<dbReference type="AlphaFoldDB" id="A0A858RFR3"/>
<dbReference type="EMBL" id="CP051774">
    <property type="protein sequence ID" value="QJE95592.1"/>
    <property type="molecule type" value="Genomic_DNA"/>
</dbReference>
<sequence>MKKVLLLVLAAGLAVALVSRGGLASRVQSQVDRAAEDCDPAAIALDHDEGALVQFTVLPD</sequence>
<evidence type="ECO:0000313" key="1">
    <source>
        <dbReference type="EMBL" id="QJE95592.1"/>
    </source>
</evidence>
<gene>
    <name evidence="1" type="ORF">HHL09_07255</name>
</gene>
<proteinExistence type="predicted"/>
<keyword evidence="2" id="KW-1185">Reference proteome</keyword>
<dbReference type="RefSeq" id="WP_169453906.1">
    <property type="nucleotide sequence ID" value="NZ_CP051774.1"/>
</dbReference>
<dbReference type="Proteomes" id="UP000501812">
    <property type="component" value="Chromosome"/>
</dbReference>
<dbReference type="KEGG" id="luo:HHL09_07255"/>
<protein>
    <submittedName>
        <fullName evidence="1">Uncharacterized protein</fullName>
    </submittedName>
</protein>
<name>A0A858RFR3_9BACT</name>
<organism evidence="1 2">
    <name type="scientific">Luteolibacter luteus</name>
    <dbReference type="NCBI Taxonomy" id="2728835"/>
    <lineage>
        <taxon>Bacteria</taxon>
        <taxon>Pseudomonadati</taxon>
        <taxon>Verrucomicrobiota</taxon>
        <taxon>Verrucomicrobiia</taxon>
        <taxon>Verrucomicrobiales</taxon>
        <taxon>Verrucomicrobiaceae</taxon>
        <taxon>Luteolibacter</taxon>
    </lineage>
</organism>
<evidence type="ECO:0000313" key="2">
    <source>
        <dbReference type="Proteomes" id="UP000501812"/>
    </source>
</evidence>
<accession>A0A858RFR3</accession>